<dbReference type="PRINTS" id="PR00504">
    <property type="entry name" value="CHROMODOMAIN"/>
</dbReference>
<reference evidence="6" key="1">
    <citation type="submission" date="2025-08" db="UniProtKB">
        <authorList>
            <consortium name="RefSeq"/>
        </authorList>
    </citation>
    <scope>IDENTIFICATION</scope>
    <source>
        <tissue evidence="6">Etiolated seedlings</tissue>
    </source>
</reference>
<feature type="domain" description="Chromo" evidence="4">
    <location>
        <begin position="25"/>
        <end position="84"/>
    </location>
</feature>
<sequence length="114" mass="12671">MSKKTSESPKDVPAVNLPSLSDGFYEVEAILRKRVRKGKVEYFVKWFGWDESANSWEPPESLICVPDVVEAFEESLKSAKQQKGKRKHGDSSSLGSAKHATDESSVNAPEEVTE</sequence>
<keyword evidence="2" id="KW-0539">Nucleus</keyword>
<protein>
    <submittedName>
        <fullName evidence="6">Chromo domain-containing protein LHP1-like</fullName>
    </submittedName>
</protein>
<dbReference type="PANTHER" id="PTHR47240:SF2">
    <property type="entry name" value="CHROMO DOMAIN-CONTAINING PROTEIN LHP1"/>
    <property type="match status" value="1"/>
</dbReference>
<dbReference type="RefSeq" id="XP_027187096.1">
    <property type="nucleotide sequence ID" value="XM_027331295.1"/>
</dbReference>
<dbReference type="KEGG" id="cam:113784963"/>
<dbReference type="PANTHER" id="PTHR47240">
    <property type="entry name" value="CHROMO DOMAIN-CONTAINING PROTEIN LHP1"/>
    <property type="match status" value="1"/>
</dbReference>
<dbReference type="Pfam" id="PF00385">
    <property type="entry name" value="Chromo"/>
    <property type="match status" value="1"/>
</dbReference>
<accession>A0A3Q7XT81</accession>
<dbReference type="InterPro" id="IPR023779">
    <property type="entry name" value="Chromodomain_CS"/>
</dbReference>
<dbReference type="InterPro" id="IPR017984">
    <property type="entry name" value="Chromo_dom_subgr"/>
</dbReference>
<evidence type="ECO:0000313" key="6">
    <source>
        <dbReference type="RefSeq" id="XP_027187096.1"/>
    </source>
</evidence>
<dbReference type="InterPro" id="IPR044251">
    <property type="entry name" value="LHP1-like"/>
</dbReference>
<evidence type="ECO:0000256" key="3">
    <source>
        <dbReference type="SAM" id="MobiDB-lite"/>
    </source>
</evidence>
<dbReference type="GO" id="GO:0005634">
    <property type="term" value="C:nucleus"/>
    <property type="evidence" value="ECO:0007669"/>
    <property type="project" value="UniProtKB-SubCell"/>
</dbReference>
<dbReference type="GeneID" id="113784963"/>
<dbReference type="Gene3D" id="2.40.50.40">
    <property type="match status" value="1"/>
</dbReference>
<dbReference type="InterPro" id="IPR023780">
    <property type="entry name" value="Chromo_domain"/>
</dbReference>
<gene>
    <name evidence="6" type="primary">LOC113784963</name>
</gene>
<dbReference type="GO" id="GO:0031507">
    <property type="term" value="P:heterochromatin formation"/>
    <property type="evidence" value="ECO:0007669"/>
    <property type="project" value="InterPro"/>
</dbReference>
<dbReference type="AlphaFoldDB" id="A0A3Q7XT81"/>
<comment type="subcellular location">
    <subcellularLocation>
        <location evidence="1">Nucleus</location>
    </subcellularLocation>
</comment>
<dbReference type="SMART" id="SM00298">
    <property type="entry name" value="CHROMO"/>
    <property type="match status" value="1"/>
</dbReference>
<dbReference type="PROSITE" id="PS50013">
    <property type="entry name" value="CHROMO_2"/>
    <property type="match status" value="1"/>
</dbReference>
<organism evidence="5 6">
    <name type="scientific">Cicer arietinum</name>
    <name type="common">Chickpea</name>
    <name type="synonym">Garbanzo</name>
    <dbReference type="NCBI Taxonomy" id="3827"/>
    <lineage>
        <taxon>Eukaryota</taxon>
        <taxon>Viridiplantae</taxon>
        <taxon>Streptophyta</taxon>
        <taxon>Embryophyta</taxon>
        <taxon>Tracheophyta</taxon>
        <taxon>Spermatophyta</taxon>
        <taxon>Magnoliopsida</taxon>
        <taxon>eudicotyledons</taxon>
        <taxon>Gunneridae</taxon>
        <taxon>Pentapetalae</taxon>
        <taxon>rosids</taxon>
        <taxon>fabids</taxon>
        <taxon>Fabales</taxon>
        <taxon>Fabaceae</taxon>
        <taxon>Papilionoideae</taxon>
        <taxon>50 kb inversion clade</taxon>
        <taxon>NPAAA clade</taxon>
        <taxon>Hologalegina</taxon>
        <taxon>IRL clade</taxon>
        <taxon>Cicereae</taxon>
        <taxon>Cicer</taxon>
    </lineage>
</organism>
<dbReference type="InterPro" id="IPR016197">
    <property type="entry name" value="Chromo-like_dom_sf"/>
</dbReference>
<keyword evidence="5" id="KW-1185">Reference proteome</keyword>
<dbReference type="SUPFAM" id="SSF54160">
    <property type="entry name" value="Chromo domain-like"/>
    <property type="match status" value="1"/>
</dbReference>
<dbReference type="PROSITE" id="PS00598">
    <property type="entry name" value="CHROMO_1"/>
    <property type="match status" value="1"/>
</dbReference>
<name>A0A3Q7XT81_CICAR</name>
<dbReference type="CDD" id="cd00024">
    <property type="entry name" value="CD_CSD"/>
    <property type="match status" value="1"/>
</dbReference>
<evidence type="ECO:0000313" key="5">
    <source>
        <dbReference type="Proteomes" id="UP000087171"/>
    </source>
</evidence>
<dbReference type="STRING" id="3827.A0A3Q7XT81"/>
<proteinExistence type="predicted"/>
<evidence type="ECO:0000259" key="4">
    <source>
        <dbReference type="PROSITE" id="PS50013"/>
    </source>
</evidence>
<dbReference type="InterPro" id="IPR000953">
    <property type="entry name" value="Chromo/chromo_shadow_dom"/>
</dbReference>
<evidence type="ECO:0000256" key="1">
    <source>
        <dbReference type="ARBA" id="ARBA00004123"/>
    </source>
</evidence>
<feature type="region of interest" description="Disordered" evidence="3">
    <location>
        <begin position="75"/>
        <end position="114"/>
    </location>
</feature>
<dbReference type="OrthoDB" id="1918685at2759"/>
<evidence type="ECO:0000256" key="2">
    <source>
        <dbReference type="ARBA" id="ARBA00023242"/>
    </source>
</evidence>
<dbReference type="Proteomes" id="UP000087171">
    <property type="component" value="Unplaced"/>
</dbReference>